<name>M0MJ10_9EURY</name>
<dbReference type="InParanoid" id="M0MJ10"/>
<feature type="compositionally biased region" description="Acidic residues" evidence="2">
    <location>
        <begin position="414"/>
        <end position="429"/>
    </location>
</feature>
<evidence type="ECO:0000313" key="5">
    <source>
        <dbReference type="EMBL" id="EMA45338.1"/>
    </source>
</evidence>
<dbReference type="NCBIfam" id="TIGR04126">
    <property type="entry name" value="PGF_CTERM"/>
    <property type="match status" value="1"/>
</dbReference>
<dbReference type="GO" id="GO:0005886">
    <property type="term" value="C:plasma membrane"/>
    <property type="evidence" value="ECO:0007669"/>
    <property type="project" value="UniProtKB-SubCell"/>
</dbReference>
<proteinExistence type="predicted"/>
<evidence type="ECO:0000256" key="1">
    <source>
        <dbReference type="ARBA" id="ARBA00022729"/>
    </source>
</evidence>
<keyword evidence="1" id="KW-0732">Signal</keyword>
<comment type="caution">
    <text evidence="5">The sequence shown here is derived from an EMBL/GenBank/DDBJ whole genome shotgun (WGS) entry which is preliminary data.</text>
</comment>
<sequence length="484" mass="48418">MTVVIVVSAVAAVAVGGPTAAALNADTAAPYPHSPGTNVQEFPVSVVTQQSDAVVQNGMGSMTLDFGADNSFDGSVSNVSTDDVGVTIVGSDNQRTIGAFEVAESANGAIALNFTQRVPVGAGDRILVEVANMSTPTSDGDYSVGVSTTTPDGTTDGPVSVGYRVESASLSFPNQSASQFNDTQSISLSGVVPNAGYIGVFTVAENGSRGQLVGNTEPIIAQYTPRNYTVALNGNVNESQRLEAVVFYETTGGTQDERLNGSLDPAEDAVVTNNGVPANATGYVTTIDADGRVGAGSEYGQGARLYFDQGEASTGYQVQAVENGSLGDVVTQFETAANGSSVIATTGFAEGQYAITRLDDGSVVSLDNDSTTGAQDDSFFVTGTGGAATTTENGSAEANATTANGTSEATAETDAADGTEDGATEDADEATTAAGEDGDNGSAGNATGNESGDGGSGAFGPGFGPVVAVIALLAAALVAARRKR</sequence>
<evidence type="ECO:0000256" key="2">
    <source>
        <dbReference type="SAM" id="MobiDB-lite"/>
    </source>
</evidence>
<feature type="domain" description="PGF-CTERM archaeal protein-sorting signal" evidence="4">
    <location>
        <begin position="461"/>
        <end position="482"/>
    </location>
</feature>
<gene>
    <name evidence="5" type="ORF">C449_06925</name>
</gene>
<evidence type="ECO:0000256" key="3">
    <source>
        <dbReference type="SAM" id="Phobius"/>
    </source>
</evidence>
<reference evidence="5 6" key="1">
    <citation type="journal article" date="2014" name="PLoS Genet.">
        <title>Phylogenetically driven sequencing of extremely halophilic archaea reveals strategies for static and dynamic osmo-response.</title>
        <authorList>
            <person name="Becker E.A."/>
            <person name="Seitzer P.M."/>
            <person name="Tritt A."/>
            <person name="Larsen D."/>
            <person name="Krusor M."/>
            <person name="Yao A.I."/>
            <person name="Wu D."/>
            <person name="Madern D."/>
            <person name="Eisen J.A."/>
            <person name="Darling A.E."/>
            <person name="Facciotti M.T."/>
        </authorList>
    </citation>
    <scope>NUCLEOTIDE SEQUENCE [LARGE SCALE GENOMIC DNA]</scope>
    <source>
        <strain evidence="5 6">DSM 5350</strain>
    </source>
</reference>
<feature type="region of interest" description="Disordered" evidence="2">
    <location>
        <begin position="369"/>
        <end position="457"/>
    </location>
</feature>
<dbReference type="EMBL" id="AOMD01000018">
    <property type="protein sequence ID" value="EMA45338.1"/>
    <property type="molecule type" value="Genomic_DNA"/>
</dbReference>
<accession>M0MJ10</accession>
<feature type="transmembrane region" description="Helical" evidence="3">
    <location>
        <begin position="458"/>
        <end position="480"/>
    </location>
</feature>
<keyword evidence="6" id="KW-1185">Reference proteome</keyword>
<feature type="compositionally biased region" description="Low complexity" evidence="2">
    <location>
        <begin position="387"/>
        <end position="413"/>
    </location>
</feature>
<dbReference type="PATRIC" id="fig|1227455.4.peg.1411"/>
<evidence type="ECO:0000313" key="6">
    <source>
        <dbReference type="Proteomes" id="UP000011669"/>
    </source>
</evidence>
<keyword evidence="3" id="KW-0472">Membrane</keyword>
<dbReference type="STRING" id="1227455.C449_06925"/>
<keyword evidence="3" id="KW-0812">Transmembrane</keyword>
<dbReference type="GO" id="GO:0030115">
    <property type="term" value="C:S-layer"/>
    <property type="evidence" value="ECO:0007669"/>
    <property type="project" value="UniProtKB-SubCell"/>
</dbReference>
<dbReference type="AlphaFoldDB" id="M0MJ10"/>
<evidence type="ECO:0000259" key="4">
    <source>
        <dbReference type="Pfam" id="PF18204"/>
    </source>
</evidence>
<dbReference type="OrthoDB" id="213761at2157"/>
<dbReference type="Pfam" id="PF18204">
    <property type="entry name" value="PGF-CTERM"/>
    <property type="match status" value="1"/>
</dbReference>
<dbReference type="Proteomes" id="UP000011669">
    <property type="component" value="Unassembled WGS sequence"/>
</dbReference>
<keyword evidence="3" id="KW-1133">Transmembrane helix</keyword>
<dbReference type="InterPro" id="IPR026371">
    <property type="entry name" value="PGF_CTERM"/>
</dbReference>
<organism evidence="5 6">
    <name type="scientific">Halococcus saccharolyticus DSM 5350</name>
    <dbReference type="NCBI Taxonomy" id="1227455"/>
    <lineage>
        <taxon>Archaea</taxon>
        <taxon>Methanobacteriati</taxon>
        <taxon>Methanobacteriota</taxon>
        <taxon>Stenosarchaea group</taxon>
        <taxon>Halobacteria</taxon>
        <taxon>Halobacteriales</taxon>
        <taxon>Halococcaceae</taxon>
        <taxon>Halococcus</taxon>
    </lineage>
</organism>
<protein>
    <recommendedName>
        <fullName evidence="4">PGF-CTERM archaeal protein-sorting signal domain-containing protein</fullName>
    </recommendedName>
</protein>